<dbReference type="InterPro" id="IPR050187">
    <property type="entry name" value="Lipid_Phosphate_FormReg"/>
</dbReference>
<dbReference type="Proteomes" id="UP000694620">
    <property type="component" value="Chromosome 1"/>
</dbReference>
<dbReference type="InterPro" id="IPR045363">
    <property type="entry name" value="CERK_C"/>
</dbReference>
<reference evidence="2" key="1">
    <citation type="submission" date="2021-06" db="EMBL/GenBank/DDBJ databases">
        <authorList>
            <consortium name="Wellcome Sanger Institute Data Sharing"/>
        </authorList>
    </citation>
    <scope>NUCLEOTIDE SEQUENCE [LARGE SCALE GENOMIC DNA]</scope>
</reference>
<dbReference type="Gene3D" id="2.60.200.40">
    <property type="match status" value="1"/>
</dbReference>
<dbReference type="Pfam" id="PF19280">
    <property type="entry name" value="CERK_C"/>
    <property type="match status" value="1"/>
</dbReference>
<dbReference type="GO" id="GO:0016020">
    <property type="term" value="C:membrane"/>
    <property type="evidence" value="ECO:0007669"/>
    <property type="project" value="GOC"/>
</dbReference>
<sequence length="337" mass="38074">MFSEVMHGLIARINQDNTTENLIQCNFRIGIVPAGSTDCVCYATMGINDPVTSALHVIVGDSQPMDVCSVHHYNTFLKYSVSLLGYGFYGDILTDSEKYRWMGPARYDFSGFKKFLSHHYYEGTISYLPAVGTLGSPRDKSRCKAGCFICFNSGEQLSKEKHRRSDINDNDFEGEWKYAKGKFLAINAACMSCACPRSPKGLSPAAHLADGTTDLIIVRKCSRLNFLRHLLRHTNKDDQFNLSFVEVHRVKKFKFTPKHLENESSDIKDAGKKIFDRICQDHSACCCTPVNSNWNCDGEILDHAEIEVRVHCQLIKLFARGIEEEFTCEEITESCMV</sequence>
<dbReference type="PANTHER" id="PTHR12358:SF25">
    <property type="entry name" value="CERAMIDE KINASE"/>
    <property type="match status" value="1"/>
</dbReference>
<reference evidence="2" key="3">
    <citation type="submission" date="2025-09" db="UniProtKB">
        <authorList>
            <consortium name="Ensembl"/>
        </authorList>
    </citation>
    <scope>IDENTIFICATION</scope>
</reference>
<evidence type="ECO:0000313" key="3">
    <source>
        <dbReference type="Proteomes" id="UP000694620"/>
    </source>
</evidence>
<dbReference type="InterPro" id="IPR017438">
    <property type="entry name" value="ATP-NAD_kinase_N"/>
</dbReference>
<proteinExistence type="predicted"/>
<dbReference type="GO" id="GO:0001729">
    <property type="term" value="F:ceramide kinase activity"/>
    <property type="evidence" value="ECO:0007669"/>
    <property type="project" value="TreeGrafter"/>
</dbReference>
<dbReference type="GeneTree" id="ENSGT00940000156976"/>
<keyword evidence="3" id="KW-1185">Reference proteome</keyword>
<organism evidence="2 3">
    <name type="scientific">Erpetoichthys calabaricus</name>
    <name type="common">Rope fish</name>
    <name type="synonym">Calamoichthys calabaricus</name>
    <dbReference type="NCBI Taxonomy" id="27687"/>
    <lineage>
        <taxon>Eukaryota</taxon>
        <taxon>Metazoa</taxon>
        <taxon>Chordata</taxon>
        <taxon>Craniata</taxon>
        <taxon>Vertebrata</taxon>
        <taxon>Euteleostomi</taxon>
        <taxon>Actinopterygii</taxon>
        <taxon>Polypteriformes</taxon>
        <taxon>Polypteridae</taxon>
        <taxon>Erpetoichthys</taxon>
    </lineage>
</organism>
<dbReference type="Ensembl" id="ENSECRT00000007491.1">
    <property type="protein sequence ID" value="ENSECRP00000007371.1"/>
    <property type="gene ID" value="ENSECRG00000004925.1"/>
</dbReference>
<evidence type="ECO:0000259" key="1">
    <source>
        <dbReference type="PROSITE" id="PS50146"/>
    </source>
</evidence>
<dbReference type="GO" id="GO:0006672">
    <property type="term" value="P:ceramide metabolic process"/>
    <property type="evidence" value="ECO:0007669"/>
    <property type="project" value="TreeGrafter"/>
</dbReference>
<name>A0A8C4RTF4_ERPCA</name>
<dbReference type="InterPro" id="IPR001206">
    <property type="entry name" value="Diacylglycerol_kinase_cat_dom"/>
</dbReference>
<reference evidence="2" key="2">
    <citation type="submission" date="2025-08" db="UniProtKB">
        <authorList>
            <consortium name="Ensembl"/>
        </authorList>
    </citation>
    <scope>IDENTIFICATION</scope>
</reference>
<dbReference type="SUPFAM" id="SSF111331">
    <property type="entry name" value="NAD kinase/diacylglycerol kinase-like"/>
    <property type="match status" value="1"/>
</dbReference>
<dbReference type="AlphaFoldDB" id="A0A8C4RTF4"/>
<dbReference type="PROSITE" id="PS50146">
    <property type="entry name" value="DAGK"/>
    <property type="match status" value="1"/>
</dbReference>
<dbReference type="PANTHER" id="PTHR12358">
    <property type="entry name" value="SPHINGOSINE KINASE"/>
    <property type="match status" value="1"/>
</dbReference>
<accession>A0A8C4RTF4</accession>
<evidence type="ECO:0000313" key="2">
    <source>
        <dbReference type="Ensembl" id="ENSECRP00000007371.1"/>
    </source>
</evidence>
<dbReference type="Gene3D" id="3.40.50.10330">
    <property type="entry name" value="Probable inorganic polyphosphate/atp-NAD kinase, domain 1"/>
    <property type="match status" value="1"/>
</dbReference>
<protein>
    <submittedName>
        <fullName evidence="2">Ceramide kinase</fullName>
    </submittedName>
</protein>
<gene>
    <name evidence="2" type="primary">CERK</name>
</gene>
<dbReference type="InterPro" id="IPR016064">
    <property type="entry name" value="NAD/diacylglycerol_kinase_sf"/>
</dbReference>
<feature type="domain" description="DAGKc" evidence="1">
    <location>
        <begin position="1"/>
        <end position="74"/>
    </location>
</feature>